<evidence type="ECO:0000313" key="1">
    <source>
        <dbReference type="EMBL" id="KAG2219644.1"/>
    </source>
</evidence>
<sequence length="161" mass="18104">MYRSNVVPEDSSVSDILRIQPDAMICKIDQMSWSYPVGHGEAKLAENNTNTDALGPPGGLAELTALPEPFECHSLVDAPFYTMTELLSIPFPKSVEQLDAFTTRNNLESLVCLYKVFWNHCVKNRDEEKTEEPTSPCLDLFTIQAIKEGSIDRTRECALEY</sequence>
<dbReference type="EMBL" id="JAEPRB010000170">
    <property type="protein sequence ID" value="KAG2219644.1"/>
    <property type="molecule type" value="Genomic_DNA"/>
</dbReference>
<organism evidence="1 2">
    <name type="scientific">Circinella minor</name>
    <dbReference type="NCBI Taxonomy" id="1195481"/>
    <lineage>
        <taxon>Eukaryota</taxon>
        <taxon>Fungi</taxon>
        <taxon>Fungi incertae sedis</taxon>
        <taxon>Mucoromycota</taxon>
        <taxon>Mucoromycotina</taxon>
        <taxon>Mucoromycetes</taxon>
        <taxon>Mucorales</taxon>
        <taxon>Lichtheimiaceae</taxon>
        <taxon>Circinella</taxon>
    </lineage>
</organism>
<protein>
    <submittedName>
        <fullName evidence="1">Uncharacterized protein</fullName>
    </submittedName>
</protein>
<proteinExistence type="predicted"/>
<dbReference type="OrthoDB" id="2287221at2759"/>
<reference evidence="1 2" key="1">
    <citation type="submission" date="2020-12" db="EMBL/GenBank/DDBJ databases">
        <title>Metabolic potential, ecology and presence of endohyphal bacteria is reflected in genomic diversity of Mucoromycotina.</title>
        <authorList>
            <person name="Muszewska A."/>
            <person name="Okrasinska A."/>
            <person name="Steczkiewicz K."/>
            <person name="Drgas O."/>
            <person name="Orlowska M."/>
            <person name="Perlinska-Lenart U."/>
            <person name="Aleksandrzak-Piekarczyk T."/>
            <person name="Szatraj K."/>
            <person name="Zielenkiewicz U."/>
            <person name="Pilsyk S."/>
            <person name="Malc E."/>
            <person name="Mieczkowski P."/>
            <person name="Kruszewska J.S."/>
            <person name="Biernat P."/>
            <person name="Pawlowska J."/>
        </authorList>
    </citation>
    <scope>NUCLEOTIDE SEQUENCE [LARGE SCALE GENOMIC DNA]</scope>
    <source>
        <strain evidence="1 2">CBS 142.35</strain>
    </source>
</reference>
<comment type="caution">
    <text evidence="1">The sequence shown here is derived from an EMBL/GenBank/DDBJ whole genome shotgun (WGS) entry which is preliminary data.</text>
</comment>
<name>A0A8H7RXJ2_9FUNG</name>
<accession>A0A8H7RXJ2</accession>
<dbReference type="AlphaFoldDB" id="A0A8H7RXJ2"/>
<keyword evidence="2" id="KW-1185">Reference proteome</keyword>
<dbReference type="Proteomes" id="UP000646827">
    <property type="component" value="Unassembled WGS sequence"/>
</dbReference>
<evidence type="ECO:0000313" key="2">
    <source>
        <dbReference type="Proteomes" id="UP000646827"/>
    </source>
</evidence>
<gene>
    <name evidence="1" type="ORF">INT45_012345</name>
</gene>